<evidence type="ECO:0000256" key="10">
    <source>
        <dbReference type="ARBA" id="ARBA00023136"/>
    </source>
</evidence>
<feature type="domain" description="Histidine kinase" evidence="12">
    <location>
        <begin position="237"/>
        <end position="445"/>
    </location>
</feature>
<dbReference type="InterPro" id="IPR003661">
    <property type="entry name" value="HisK_dim/P_dom"/>
</dbReference>
<dbReference type="InterPro" id="IPR003594">
    <property type="entry name" value="HATPase_dom"/>
</dbReference>
<accession>A0A1G8K3H3</accession>
<keyword evidence="6 11" id="KW-0812">Transmembrane</keyword>
<evidence type="ECO:0000313" key="13">
    <source>
        <dbReference type="EMBL" id="SDI37988.1"/>
    </source>
</evidence>
<sequence length="453" mass="49414">MTVSSLSRRIAGLTTVGISIVLLLGVLVTAAVLREETGEQRDEVMHEFAPFAAAVLSELVVHPERLDDVADGGVVSRLQAHEPFIGIGVIAADGTVLLEWDLPETLPDPRQVGTDTFWQSDTHRFYIGAPDSEDRIVILGDSLAERYEAFSESLFAFVGPMLPLLLIAFLLIRWISRASLKPLDDLRLEIAQRDRGALDPIDGSRMPIELRPMVTTLNGFMSRLLTALDAERQFAANAAHELRTPLALALARLQRIEAENTGVQPEQIAELRDAIRRMTRTVERLLQLSRAETGPDQHGQACDTGEVLGLLVHERSIPPNDGRIELQLPDSPVRARIGADDLAIVVANLLDNALRYAPEDARITVHLDDAGKLCVSNPGKVIPADELTGLKARHKRRDTRGGGLGLGLYIADTLMRKAGGSLTLYSPVRGKQDGVEVVLGLPLEAQEKTIPSQ</sequence>
<dbReference type="Gene3D" id="1.10.287.130">
    <property type="match status" value="1"/>
</dbReference>
<dbReference type="PROSITE" id="PS50109">
    <property type="entry name" value="HIS_KIN"/>
    <property type="match status" value="1"/>
</dbReference>
<keyword evidence="9" id="KW-0902">Two-component regulatory system</keyword>
<dbReference type="PANTHER" id="PTHR45436">
    <property type="entry name" value="SENSOR HISTIDINE KINASE YKOH"/>
    <property type="match status" value="1"/>
</dbReference>
<keyword evidence="8 11" id="KW-1133">Transmembrane helix</keyword>
<dbReference type="InterPro" id="IPR036890">
    <property type="entry name" value="HATPase_C_sf"/>
</dbReference>
<evidence type="ECO:0000259" key="12">
    <source>
        <dbReference type="PROSITE" id="PS50109"/>
    </source>
</evidence>
<evidence type="ECO:0000256" key="2">
    <source>
        <dbReference type="ARBA" id="ARBA00004141"/>
    </source>
</evidence>
<proteinExistence type="predicted"/>
<evidence type="ECO:0000256" key="5">
    <source>
        <dbReference type="ARBA" id="ARBA00022679"/>
    </source>
</evidence>
<evidence type="ECO:0000256" key="11">
    <source>
        <dbReference type="SAM" id="Phobius"/>
    </source>
</evidence>
<keyword evidence="10 11" id="KW-0472">Membrane</keyword>
<dbReference type="Pfam" id="PF00512">
    <property type="entry name" value="HisKA"/>
    <property type="match status" value="1"/>
</dbReference>
<keyword evidence="4" id="KW-0597">Phosphoprotein</keyword>
<feature type="transmembrane region" description="Helical" evidence="11">
    <location>
        <begin position="12"/>
        <end position="33"/>
    </location>
</feature>
<dbReference type="Gene3D" id="3.30.565.10">
    <property type="entry name" value="Histidine kinase-like ATPase, C-terminal domain"/>
    <property type="match status" value="1"/>
</dbReference>
<protein>
    <recommendedName>
        <fullName evidence="3">histidine kinase</fullName>
        <ecNumber evidence="3">2.7.13.3</ecNumber>
    </recommendedName>
</protein>
<name>A0A1G8K3H3_9RHOB</name>
<reference evidence="13 14" key="1">
    <citation type="submission" date="2016-10" db="EMBL/GenBank/DDBJ databases">
        <authorList>
            <person name="de Groot N.N."/>
        </authorList>
    </citation>
    <scope>NUCLEOTIDE SEQUENCE [LARGE SCALE GENOMIC DNA]</scope>
    <source>
        <strain evidence="13 14">DSM 28010</strain>
    </source>
</reference>
<evidence type="ECO:0000256" key="1">
    <source>
        <dbReference type="ARBA" id="ARBA00000085"/>
    </source>
</evidence>
<evidence type="ECO:0000256" key="8">
    <source>
        <dbReference type="ARBA" id="ARBA00022989"/>
    </source>
</evidence>
<organism evidence="13 14">
    <name type="scientific">Lutimaribacter saemankumensis</name>
    <dbReference type="NCBI Taxonomy" id="490829"/>
    <lineage>
        <taxon>Bacteria</taxon>
        <taxon>Pseudomonadati</taxon>
        <taxon>Pseudomonadota</taxon>
        <taxon>Alphaproteobacteria</taxon>
        <taxon>Rhodobacterales</taxon>
        <taxon>Roseobacteraceae</taxon>
        <taxon>Lutimaribacter</taxon>
    </lineage>
</organism>
<dbReference type="GO" id="GO:0005886">
    <property type="term" value="C:plasma membrane"/>
    <property type="evidence" value="ECO:0007669"/>
    <property type="project" value="TreeGrafter"/>
</dbReference>
<dbReference type="SMART" id="SM00387">
    <property type="entry name" value="HATPase_c"/>
    <property type="match status" value="1"/>
</dbReference>
<dbReference type="SUPFAM" id="SSF47384">
    <property type="entry name" value="Homodimeric domain of signal transducing histidine kinase"/>
    <property type="match status" value="1"/>
</dbReference>
<dbReference type="PANTHER" id="PTHR45436:SF15">
    <property type="entry name" value="SENSOR HISTIDINE KINASE CUSS"/>
    <property type="match status" value="1"/>
</dbReference>
<keyword evidence="7 13" id="KW-0418">Kinase</keyword>
<keyword evidence="14" id="KW-1185">Reference proteome</keyword>
<evidence type="ECO:0000256" key="7">
    <source>
        <dbReference type="ARBA" id="ARBA00022777"/>
    </source>
</evidence>
<dbReference type="AlphaFoldDB" id="A0A1G8K3H3"/>
<dbReference type="InterPro" id="IPR005467">
    <property type="entry name" value="His_kinase_dom"/>
</dbReference>
<gene>
    <name evidence="13" type="ORF">SAMN05421850_102387</name>
</gene>
<dbReference type="CDD" id="cd00082">
    <property type="entry name" value="HisKA"/>
    <property type="match status" value="1"/>
</dbReference>
<comment type="subcellular location">
    <subcellularLocation>
        <location evidence="2">Membrane</location>
        <topology evidence="2">Multi-pass membrane protein</topology>
    </subcellularLocation>
</comment>
<dbReference type="InterPro" id="IPR050428">
    <property type="entry name" value="TCS_sensor_his_kinase"/>
</dbReference>
<keyword evidence="5" id="KW-0808">Transferase</keyword>
<dbReference type="OrthoDB" id="9809766at2"/>
<evidence type="ECO:0000256" key="6">
    <source>
        <dbReference type="ARBA" id="ARBA00022692"/>
    </source>
</evidence>
<evidence type="ECO:0000256" key="3">
    <source>
        <dbReference type="ARBA" id="ARBA00012438"/>
    </source>
</evidence>
<dbReference type="GO" id="GO:0000155">
    <property type="term" value="F:phosphorelay sensor kinase activity"/>
    <property type="evidence" value="ECO:0007669"/>
    <property type="project" value="InterPro"/>
</dbReference>
<dbReference type="Proteomes" id="UP000199340">
    <property type="component" value="Unassembled WGS sequence"/>
</dbReference>
<dbReference type="RefSeq" id="WP_090027840.1">
    <property type="nucleotide sequence ID" value="NZ_FNEB01000002.1"/>
</dbReference>
<dbReference type="EC" id="2.7.13.3" evidence="3"/>
<dbReference type="SMART" id="SM00388">
    <property type="entry name" value="HisKA"/>
    <property type="match status" value="1"/>
</dbReference>
<comment type="catalytic activity">
    <reaction evidence="1">
        <text>ATP + protein L-histidine = ADP + protein N-phospho-L-histidine.</text>
        <dbReference type="EC" id="2.7.13.3"/>
    </reaction>
</comment>
<evidence type="ECO:0000313" key="14">
    <source>
        <dbReference type="Proteomes" id="UP000199340"/>
    </source>
</evidence>
<dbReference type="EMBL" id="FNEB01000002">
    <property type="protein sequence ID" value="SDI37988.1"/>
    <property type="molecule type" value="Genomic_DNA"/>
</dbReference>
<dbReference type="Pfam" id="PF02518">
    <property type="entry name" value="HATPase_c"/>
    <property type="match status" value="1"/>
</dbReference>
<dbReference type="STRING" id="490829.SAMN05421850_102387"/>
<evidence type="ECO:0000256" key="9">
    <source>
        <dbReference type="ARBA" id="ARBA00023012"/>
    </source>
</evidence>
<dbReference type="InterPro" id="IPR036097">
    <property type="entry name" value="HisK_dim/P_sf"/>
</dbReference>
<feature type="transmembrane region" description="Helical" evidence="11">
    <location>
        <begin position="154"/>
        <end position="172"/>
    </location>
</feature>
<evidence type="ECO:0000256" key="4">
    <source>
        <dbReference type="ARBA" id="ARBA00022553"/>
    </source>
</evidence>
<dbReference type="SUPFAM" id="SSF55874">
    <property type="entry name" value="ATPase domain of HSP90 chaperone/DNA topoisomerase II/histidine kinase"/>
    <property type="match status" value="1"/>
</dbReference>